<comment type="caution">
    <text evidence="3">The sequence shown here is derived from an EMBL/GenBank/DDBJ whole genome shotgun (WGS) entry which is preliminary data.</text>
</comment>
<reference evidence="3 4" key="1">
    <citation type="submission" date="2018-03" db="EMBL/GenBank/DDBJ databases">
        <title>Genomic Encyclopedia of Archaeal and Bacterial Type Strains, Phase II (KMG-II): from individual species to whole genera.</title>
        <authorList>
            <person name="Goeker M."/>
        </authorList>
    </citation>
    <scope>NUCLEOTIDE SEQUENCE [LARGE SCALE GENOMIC DNA]</scope>
    <source>
        <strain evidence="3 4">DSM 100212</strain>
    </source>
</reference>
<name>A0A2T0WKS2_9RHOB</name>
<dbReference type="InterPro" id="IPR007820">
    <property type="entry name" value="AbrB_fam"/>
</dbReference>
<keyword evidence="2" id="KW-0732">Signal</keyword>
<dbReference type="PANTHER" id="PTHR38457">
    <property type="entry name" value="REGULATOR ABRB-RELATED"/>
    <property type="match status" value="1"/>
</dbReference>
<evidence type="ECO:0000256" key="2">
    <source>
        <dbReference type="SAM" id="SignalP"/>
    </source>
</evidence>
<evidence type="ECO:0000256" key="1">
    <source>
        <dbReference type="SAM" id="Phobius"/>
    </source>
</evidence>
<keyword evidence="1" id="KW-0812">Transmembrane</keyword>
<keyword evidence="1" id="KW-0472">Membrane</keyword>
<dbReference type="GO" id="GO:0016020">
    <property type="term" value="C:membrane"/>
    <property type="evidence" value="ECO:0007669"/>
    <property type="project" value="InterPro"/>
</dbReference>
<organism evidence="3 4">
    <name type="scientific">Donghicola tyrosinivorans</name>
    <dbReference type="NCBI Taxonomy" id="1652492"/>
    <lineage>
        <taxon>Bacteria</taxon>
        <taxon>Pseudomonadati</taxon>
        <taxon>Pseudomonadota</taxon>
        <taxon>Alphaproteobacteria</taxon>
        <taxon>Rhodobacterales</taxon>
        <taxon>Roseobacteraceae</taxon>
        <taxon>Donghicola</taxon>
    </lineage>
</organism>
<feature type="transmembrane region" description="Helical" evidence="1">
    <location>
        <begin position="59"/>
        <end position="78"/>
    </location>
</feature>
<dbReference type="GO" id="GO:0010468">
    <property type="term" value="P:regulation of gene expression"/>
    <property type="evidence" value="ECO:0007669"/>
    <property type="project" value="InterPro"/>
</dbReference>
<feature type="transmembrane region" description="Helical" evidence="1">
    <location>
        <begin position="147"/>
        <end position="169"/>
    </location>
</feature>
<dbReference type="EMBL" id="PVTQ01000010">
    <property type="protein sequence ID" value="PRY87275.1"/>
    <property type="molecule type" value="Genomic_DNA"/>
</dbReference>
<evidence type="ECO:0000313" key="4">
    <source>
        <dbReference type="Proteomes" id="UP000238392"/>
    </source>
</evidence>
<feature type="transmembrane region" description="Helical" evidence="1">
    <location>
        <begin position="84"/>
        <end position="102"/>
    </location>
</feature>
<proteinExistence type="predicted"/>
<evidence type="ECO:0008006" key="5">
    <source>
        <dbReference type="Google" id="ProtNLM"/>
    </source>
</evidence>
<dbReference type="RefSeq" id="WP_106265960.1">
    <property type="nucleotide sequence ID" value="NZ_PVTQ01000010.1"/>
</dbReference>
<feature type="transmembrane region" description="Helical" evidence="1">
    <location>
        <begin position="321"/>
        <end position="339"/>
    </location>
</feature>
<feature type="transmembrane region" description="Helical" evidence="1">
    <location>
        <begin position="205"/>
        <end position="226"/>
    </location>
</feature>
<feature type="transmembrane region" description="Helical" evidence="1">
    <location>
        <begin position="254"/>
        <end position="280"/>
    </location>
</feature>
<feature type="chain" id="PRO_5043568231" description="Ammonia monooxygenase" evidence="2">
    <location>
        <begin position="22"/>
        <end position="343"/>
    </location>
</feature>
<dbReference type="AlphaFoldDB" id="A0A2T0WKS2"/>
<dbReference type="PANTHER" id="PTHR38457:SF1">
    <property type="entry name" value="REGULATOR ABRB-RELATED"/>
    <property type="match status" value="1"/>
</dbReference>
<dbReference type="PIRSF" id="PIRSF038991">
    <property type="entry name" value="Protein_AbrB"/>
    <property type="match status" value="1"/>
</dbReference>
<feature type="transmembrane region" description="Helical" evidence="1">
    <location>
        <begin position="287"/>
        <end position="309"/>
    </location>
</feature>
<accession>A0A2T0WKS2</accession>
<sequence length="343" mass="35161">MQIARASLTLLAALAAGWACAKAGVPLGWLVGAKLAMVLAGLLRLPAAQPVALMPWVKGAVGAMLGASIPVGVLGHLAGWWPTILAMFAVMALAGALNFRILSTRFGFGRMDAALCAMPGGITEMIILGEQSGGDARRVAIVHAVRIALSILAIPLLAQGIFGIAIASADRLPPVHMTMPDWGWFLLCVAAGVAADRWTRLPVPLVTVPLALSAALHLGAISAFHVPPEVSRMVQVMIGVNVGARFLGFALRDLAAVALAALSVVAVQLSLALGAALALARIGAGDALALLLAYAPGGLAEMSLIAIAMGRETAFVALHHIIRVLCALFAAPPLLTILGKTEP</sequence>
<dbReference type="OrthoDB" id="7157734at2"/>
<gene>
    <name evidence="3" type="ORF">CLV74_11049</name>
</gene>
<feature type="signal peptide" evidence="2">
    <location>
        <begin position="1"/>
        <end position="21"/>
    </location>
</feature>
<protein>
    <recommendedName>
        <fullName evidence="5">Ammonia monooxygenase</fullName>
    </recommendedName>
</protein>
<keyword evidence="1" id="KW-1133">Transmembrane helix</keyword>
<dbReference type="Proteomes" id="UP000238392">
    <property type="component" value="Unassembled WGS sequence"/>
</dbReference>
<evidence type="ECO:0000313" key="3">
    <source>
        <dbReference type="EMBL" id="PRY87275.1"/>
    </source>
</evidence>
<dbReference type="Pfam" id="PF05145">
    <property type="entry name" value="AbrB"/>
    <property type="match status" value="1"/>
</dbReference>
<keyword evidence="4" id="KW-1185">Reference proteome</keyword>